<comment type="catalytic activity">
    <reaction evidence="15 16">
        <text>2 oxidized [cytochrome P450] + NADPH = 2 reduced [cytochrome P450] + NADP(+) + H(+)</text>
        <dbReference type="Rhea" id="RHEA:24040"/>
        <dbReference type="Rhea" id="RHEA-COMP:14627"/>
        <dbReference type="Rhea" id="RHEA-COMP:14628"/>
        <dbReference type="ChEBI" id="CHEBI:15378"/>
        <dbReference type="ChEBI" id="CHEBI:55376"/>
        <dbReference type="ChEBI" id="CHEBI:57783"/>
        <dbReference type="ChEBI" id="CHEBI:58349"/>
        <dbReference type="ChEBI" id="CHEBI:60344"/>
        <dbReference type="EC" id="1.6.2.4"/>
    </reaction>
</comment>
<evidence type="ECO:0000256" key="18">
    <source>
        <dbReference type="SAM" id="MobiDB-lite"/>
    </source>
</evidence>
<evidence type="ECO:0000256" key="6">
    <source>
        <dbReference type="ARBA" id="ARBA00022643"/>
    </source>
</evidence>
<dbReference type="Gene3D" id="3.40.50.360">
    <property type="match status" value="1"/>
</dbReference>
<dbReference type="PROSITE" id="PS51384">
    <property type="entry name" value="FAD_FR"/>
    <property type="match status" value="1"/>
</dbReference>
<dbReference type="GO" id="GO:0050660">
    <property type="term" value="F:flavin adenine dinucleotide binding"/>
    <property type="evidence" value="ECO:0007669"/>
    <property type="project" value="TreeGrafter"/>
</dbReference>
<organism evidence="21 22">
    <name type="scientific">Ophiostoma piceae (strain UAMH 11346)</name>
    <name type="common">Sap stain fungus</name>
    <dbReference type="NCBI Taxonomy" id="1262450"/>
    <lineage>
        <taxon>Eukaryota</taxon>
        <taxon>Fungi</taxon>
        <taxon>Dikarya</taxon>
        <taxon>Ascomycota</taxon>
        <taxon>Pezizomycotina</taxon>
        <taxon>Sordariomycetes</taxon>
        <taxon>Sordariomycetidae</taxon>
        <taxon>Ophiostomatales</taxon>
        <taxon>Ophiostomataceae</taxon>
        <taxon>Ophiostoma</taxon>
    </lineage>
</organism>
<dbReference type="VEuPathDB" id="FungiDB:F503_02722"/>
<dbReference type="eggNOG" id="KOG0157">
    <property type="taxonomic scope" value="Eukaryota"/>
</dbReference>
<dbReference type="GO" id="GO:0005506">
    <property type="term" value="F:iron ion binding"/>
    <property type="evidence" value="ECO:0007669"/>
    <property type="project" value="UniProtKB-UniRule"/>
</dbReference>
<dbReference type="PIRSF" id="PIRSF000209">
    <property type="entry name" value="Bifunctional_P450_P450R"/>
    <property type="match status" value="1"/>
</dbReference>
<dbReference type="Gene3D" id="3.40.50.80">
    <property type="entry name" value="Nucleotide-binding domain of ferredoxin-NADP reductase (FNR) module"/>
    <property type="match status" value="1"/>
</dbReference>
<proteinExistence type="inferred from homology"/>
<evidence type="ECO:0000259" key="19">
    <source>
        <dbReference type="PROSITE" id="PS50902"/>
    </source>
</evidence>
<dbReference type="CDD" id="cd11068">
    <property type="entry name" value="CYP120A1"/>
    <property type="match status" value="1"/>
</dbReference>
<evidence type="ECO:0000256" key="15">
    <source>
        <dbReference type="ARBA" id="ARBA00049342"/>
    </source>
</evidence>
<dbReference type="InterPro" id="IPR001433">
    <property type="entry name" value="OxRdtase_FAD/NAD-bd"/>
</dbReference>
<keyword evidence="8 16" id="KW-0274">FAD</keyword>
<keyword evidence="11 16" id="KW-0560">Oxidoreductase</keyword>
<dbReference type="CDD" id="cd06206">
    <property type="entry name" value="bifunctional_CYPOR"/>
    <property type="match status" value="1"/>
</dbReference>
<dbReference type="GO" id="GO:0070330">
    <property type="term" value="F:aromatase activity"/>
    <property type="evidence" value="ECO:0007669"/>
    <property type="project" value="UniProtKB-UniRule"/>
</dbReference>
<dbReference type="EMBL" id="KE148153">
    <property type="protein sequence ID" value="EPE06594.1"/>
    <property type="molecule type" value="Genomic_DNA"/>
</dbReference>
<dbReference type="PROSITE" id="PS50902">
    <property type="entry name" value="FLAVODOXIN_LIKE"/>
    <property type="match status" value="1"/>
</dbReference>
<feature type="binding site" description="axial binding residue" evidence="17">
    <location>
        <position position="428"/>
    </location>
    <ligand>
        <name>heme</name>
        <dbReference type="ChEBI" id="CHEBI:30413"/>
    </ligand>
    <ligandPart>
        <name>Fe</name>
        <dbReference type="ChEBI" id="CHEBI:18248"/>
    </ligandPart>
</feature>
<evidence type="ECO:0000256" key="14">
    <source>
        <dbReference type="ARBA" id="ARBA00047827"/>
    </source>
</evidence>
<keyword evidence="13 16" id="KW-0503">Monooxygenase</keyword>
<keyword evidence="10 16" id="KW-0249">Electron transport</keyword>
<sequence length="1110" mass="122685">MLPSLHPTPPGTPPNGAEDMGSEEIPMPPGLPIMGNVRDIDPAAPVQSLNRLAEQYGDIYRMNVYGTRFTVISNNQLINEVCNEKRFSKNVNSALRQVRNGVHDGLFTAFHEEEASWGKAHRILTSAFGPLSIRTMYDDMHDIASQLTMKWARMGPSEPIHVTDDFTRLALDTLALCAMDYRFNSFYSAEMHPFVEAMGSFLYESGQRSRRAPLPAYWYRKVDEKYFADIATMRAVSDGVLKARKEQGTSERKDLLQAMLNGKDPRTGEKLDDASITNNLITFLIAGHETTSGMLSFAFYNLIRHPEAYRKAQQEVDDVCGTGPISVEQLSKLKYVAAVLRETLRVSSPIPAIAMTPLKDETLAGGKYFIPAGQNISLLLYRAHLDPAVFGDDAKEFKPERMLDENFERLNREFPNSWKPFGNGARACIGRPFAWQEALLVMAMLLQNFNFRFDDPSYQLHIKETLTIKPDGFYMRAQLRDGLTATKLERRLAGSAAGSSEYGKADQAASADLDASSELRPMSIYYGSNSGTCEAMANRVGADAPHHGFKADVIAPLDNTNQSLPTDRPVVIVTASYEGQPPDNAGHFISWLQSLKEDEGAKGVSYAVFACGHRDWAQTYHRIPKLVDTKLAACGAERLAEMGGADASGGNMFEDFEAWEDNVLFPALKAKYGAGTDAAAKGDGNSSGLSVEVTTPRASTLRQDVREAVVLATHELNPGCTEGGDFGRKRHVEIQLPSNMTYTAGDYLAVLPFNNRDAIARAMRRFNLPWDANVVVKTPDGTATSSTQTNLPINTPLPAYGVVGAYVELGQPATKRNVLSLGDWAGDEITKKALTRLASDDYATEISAKKVNILDLLDRFPTVELPFGDFLTLLPPMRVRQYSISSSPLWKPNHVTLSYAVLTAPSLSGNGLHEGVASHYLSSVQPGDRIHVAVRPSHHAFHLPHDAENVPIICVAAGTGLAPFRGFIQERAAMLAAGRTVAPGFLFYGSRGLADDIYREEFDRWQTVGAVDVRRAYSRAQSDAEKKEAESCKYVQDRLYHDRAVMKDLWKKGARMYVCGSRQVGEGVKEIVLNIRREWMEEAGSPETEEDAEAWFSSIRNERYATDVFD</sequence>
<comment type="cofactor">
    <cofactor evidence="1 16 17">
        <name>heme</name>
        <dbReference type="ChEBI" id="CHEBI:30413"/>
    </cofactor>
</comment>
<dbReference type="Pfam" id="PF00258">
    <property type="entry name" value="Flavodoxin_1"/>
    <property type="match status" value="1"/>
</dbReference>
<dbReference type="Pfam" id="PF00175">
    <property type="entry name" value="NAD_binding_1"/>
    <property type="match status" value="1"/>
</dbReference>
<dbReference type="InterPro" id="IPR029039">
    <property type="entry name" value="Flavoprotein-like_sf"/>
</dbReference>
<dbReference type="Proteomes" id="UP000016923">
    <property type="component" value="Unassembled WGS sequence"/>
</dbReference>
<dbReference type="SUPFAM" id="SSF63380">
    <property type="entry name" value="Riboflavin synthase domain-like"/>
    <property type="match status" value="1"/>
</dbReference>
<evidence type="ECO:0000256" key="10">
    <source>
        <dbReference type="ARBA" id="ARBA00022982"/>
    </source>
</evidence>
<evidence type="ECO:0000256" key="2">
    <source>
        <dbReference type="ARBA" id="ARBA00010018"/>
    </source>
</evidence>
<feature type="region of interest" description="Disordered" evidence="18">
    <location>
        <begin position="1"/>
        <end position="26"/>
    </location>
</feature>
<dbReference type="InterPro" id="IPR023206">
    <property type="entry name" value="Bifunctional_P450_P450_red"/>
</dbReference>
<keyword evidence="6 16" id="KW-0288">FMN</keyword>
<dbReference type="InterPro" id="IPR036396">
    <property type="entry name" value="Cyt_P450_sf"/>
</dbReference>
<dbReference type="InterPro" id="IPR017972">
    <property type="entry name" value="Cyt_P450_CS"/>
</dbReference>
<keyword evidence="12 16" id="KW-0408">Iron</keyword>
<protein>
    <recommendedName>
        <fullName evidence="16">Bifunctional cytochrome P450/NADPH--P450 reductase</fullName>
    </recommendedName>
    <domain>
        <recommendedName>
            <fullName evidence="16">Cytochrome P450</fullName>
            <ecNumber evidence="16">1.14.14.1</ecNumber>
        </recommendedName>
    </domain>
    <domain>
        <recommendedName>
            <fullName evidence="16">NADPH--cytochrome P450 reductase</fullName>
            <ecNumber evidence="16">1.6.2.4</ecNumber>
        </recommendedName>
    </domain>
</protein>
<keyword evidence="9 16" id="KW-0521">NADP</keyword>
<feature type="compositionally biased region" description="Pro residues" evidence="18">
    <location>
        <begin position="1"/>
        <end position="13"/>
    </location>
</feature>
<dbReference type="PRINTS" id="PR00463">
    <property type="entry name" value="EP450I"/>
</dbReference>
<evidence type="ECO:0000256" key="9">
    <source>
        <dbReference type="ARBA" id="ARBA00022857"/>
    </source>
</evidence>
<evidence type="ECO:0000256" key="17">
    <source>
        <dbReference type="PIRSR" id="PIRSR000209-1"/>
    </source>
</evidence>
<dbReference type="AlphaFoldDB" id="S3BZ97"/>
<reference evidence="21 22" key="1">
    <citation type="journal article" date="2013" name="BMC Genomics">
        <title>The genome and transcriptome of the pine saprophyte Ophiostoma piceae, and a comparison with the bark beetle-associated pine pathogen Grosmannia clavigera.</title>
        <authorList>
            <person name="Haridas S."/>
            <person name="Wang Y."/>
            <person name="Lim L."/>
            <person name="Massoumi Alamouti S."/>
            <person name="Jackman S."/>
            <person name="Docking R."/>
            <person name="Robertson G."/>
            <person name="Birol I."/>
            <person name="Bohlmann J."/>
            <person name="Breuil C."/>
        </authorList>
    </citation>
    <scope>NUCLEOTIDE SEQUENCE [LARGE SCALE GENOMIC DNA]</scope>
    <source>
        <strain evidence="21 22">UAMH 11346</strain>
    </source>
</reference>
<keyword evidence="5 16" id="KW-0285">Flavoprotein</keyword>
<evidence type="ECO:0000256" key="8">
    <source>
        <dbReference type="ARBA" id="ARBA00022827"/>
    </source>
</evidence>
<comment type="similarity">
    <text evidence="2 16">In the N-terminal section; belongs to the cytochrome P450 family.</text>
</comment>
<evidence type="ECO:0000256" key="16">
    <source>
        <dbReference type="PIRNR" id="PIRNR000209"/>
    </source>
</evidence>
<dbReference type="HOGENOM" id="CLU_001570_7_0_1"/>
<evidence type="ECO:0000256" key="12">
    <source>
        <dbReference type="ARBA" id="ARBA00023004"/>
    </source>
</evidence>
<dbReference type="FunFam" id="2.40.30.10:FF:000198">
    <property type="entry name" value="Bifunctional cytochrome P450/NADPH--P450 reductase"/>
    <property type="match status" value="1"/>
</dbReference>
<dbReference type="InterPro" id="IPR001128">
    <property type="entry name" value="Cyt_P450"/>
</dbReference>
<keyword evidence="4 16" id="KW-0349">Heme</keyword>
<evidence type="ECO:0000256" key="1">
    <source>
        <dbReference type="ARBA" id="ARBA00001971"/>
    </source>
</evidence>
<evidence type="ECO:0000313" key="21">
    <source>
        <dbReference type="EMBL" id="EPE06594.1"/>
    </source>
</evidence>
<comment type="cofactor">
    <cofactor evidence="16">
        <name>FAD</name>
        <dbReference type="ChEBI" id="CHEBI:57692"/>
    </cofactor>
    <cofactor evidence="16">
        <name>FMN</name>
        <dbReference type="ChEBI" id="CHEBI:58210"/>
    </cofactor>
</comment>
<feature type="domain" description="Flavodoxin-like" evidence="19">
    <location>
        <begin position="522"/>
        <end position="664"/>
    </location>
</feature>
<dbReference type="GO" id="GO:0010181">
    <property type="term" value="F:FMN binding"/>
    <property type="evidence" value="ECO:0007669"/>
    <property type="project" value="UniProtKB-UniRule"/>
</dbReference>
<dbReference type="Pfam" id="PF00667">
    <property type="entry name" value="FAD_binding_1"/>
    <property type="match status" value="1"/>
</dbReference>
<dbReference type="GO" id="GO:0020037">
    <property type="term" value="F:heme binding"/>
    <property type="evidence" value="ECO:0007669"/>
    <property type="project" value="UniProtKB-UniRule"/>
</dbReference>
<dbReference type="InterPro" id="IPR008254">
    <property type="entry name" value="Flavodoxin/NO_synth"/>
</dbReference>
<dbReference type="SUPFAM" id="SSF48264">
    <property type="entry name" value="Cytochrome P450"/>
    <property type="match status" value="1"/>
</dbReference>
<dbReference type="Pfam" id="PF00067">
    <property type="entry name" value="p450"/>
    <property type="match status" value="1"/>
</dbReference>
<dbReference type="OrthoDB" id="1470350at2759"/>
<dbReference type="EC" id="1.14.14.1" evidence="16"/>
<dbReference type="eggNOG" id="KOG1158">
    <property type="taxonomic scope" value="Eukaryota"/>
</dbReference>
<evidence type="ECO:0000256" key="3">
    <source>
        <dbReference type="ARBA" id="ARBA00022448"/>
    </source>
</evidence>
<evidence type="ECO:0000256" key="11">
    <source>
        <dbReference type="ARBA" id="ARBA00023002"/>
    </source>
</evidence>
<feature type="domain" description="FAD-binding FR-type" evidence="20">
    <location>
        <begin position="703"/>
        <end position="944"/>
    </location>
</feature>
<dbReference type="InterPro" id="IPR017938">
    <property type="entry name" value="Riboflavin_synthase-like_b-brl"/>
</dbReference>
<dbReference type="InterPro" id="IPR039261">
    <property type="entry name" value="FNR_nucleotide-bd"/>
</dbReference>
<gene>
    <name evidence="21" type="ORF">F503_02722</name>
</gene>
<dbReference type="PANTHER" id="PTHR19384:SF127">
    <property type="entry name" value="BIFUNCTIONAL CYTOCHROME P450_NADPH--P450 REDUCTASE"/>
    <property type="match status" value="1"/>
</dbReference>
<evidence type="ECO:0000256" key="7">
    <source>
        <dbReference type="ARBA" id="ARBA00022723"/>
    </source>
</evidence>
<dbReference type="PRINTS" id="PR00385">
    <property type="entry name" value="P450"/>
</dbReference>
<dbReference type="Gene3D" id="1.10.630.10">
    <property type="entry name" value="Cytochrome P450"/>
    <property type="match status" value="1"/>
</dbReference>
<dbReference type="SUPFAM" id="SSF52218">
    <property type="entry name" value="Flavoproteins"/>
    <property type="match status" value="1"/>
</dbReference>
<dbReference type="PROSITE" id="PS00086">
    <property type="entry name" value="CYTOCHROME_P450"/>
    <property type="match status" value="1"/>
</dbReference>
<dbReference type="PANTHER" id="PTHR19384">
    <property type="entry name" value="NITRIC OXIDE SYNTHASE-RELATED"/>
    <property type="match status" value="1"/>
</dbReference>
<keyword evidence="3 16" id="KW-0813">Transport</keyword>
<dbReference type="GO" id="GO:0003958">
    <property type="term" value="F:NADPH-hemoprotein reductase activity"/>
    <property type="evidence" value="ECO:0007669"/>
    <property type="project" value="UniProtKB-UniRule"/>
</dbReference>
<dbReference type="InterPro" id="IPR002401">
    <property type="entry name" value="Cyt_P450_E_grp-I"/>
</dbReference>
<dbReference type="Gene3D" id="1.20.990.10">
    <property type="entry name" value="NADPH-cytochrome p450 Reductase, Chain A, domain 3"/>
    <property type="match status" value="1"/>
</dbReference>
<name>S3BZ97_OPHP1</name>
<evidence type="ECO:0000256" key="13">
    <source>
        <dbReference type="ARBA" id="ARBA00023033"/>
    </source>
</evidence>
<evidence type="ECO:0000313" key="22">
    <source>
        <dbReference type="Proteomes" id="UP000016923"/>
    </source>
</evidence>
<evidence type="ECO:0000256" key="4">
    <source>
        <dbReference type="ARBA" id="ARBA00022617"/>
    </source>
</evidence>
<dbReference type="STRING" id="1262450.S3BZ97"/>
<comment type="catalytic activity">
    <reaction evidence="14 16">
        <text>an organic molecule + reduced [NADPH--hemoprotein reductase] + O2 = an alcohol + oxidized [NADPH--hemoprotein reductase] + H2O + H(+)</text>
        <dbReference type="Rhea" id="RHEA:17149"/>
        <dbReference type="Rhea" id="RHEA-COMP:11964"/>
        <dbReference type="Rhea" id="RHEA-COMP:11965"/>
        <dbReference type="ChEBI" id="CHEBI:15377"/>
        <dbReference type="ChEBI" id="CHEBI:15378"/>
        <dbReference type="ChEBI" id="CHEBI:15379"/>
        <dbReference type="ChEBI" id="CHEBI:30879"/>
        <dbReference type="ChEBI" id="CHEBI:57618"/>
        <dbReference type="ChEBI" id="CHEBI:58210"/>
        <dbReference type="ChEBI" id="CHEBI:142491"/>
        <dbReference type="EC" id="1.14.14.1"/>
    </reaction>
</comment>
<dbReference type="Gene3D" id="2.40.30.10">
    <property type="entry name" value="Translation factors"/>
    <property type="match status" value="1"/>
</dbReference>
<dbReference type="SUPFAM" id="SSF52343">
    <property type="entry name" value="Ferredoxin reductase-like, C-terminal NADP-linked domain"/>
    <property type="match status" value="1"/>
</dbReference>
<accession>S3BZ97</accession>
<evidence type="ECO:0000256" key="5">
    <source>
        <dbReference type="ARBA" id="ARBA00022630"/>
    </source>
</evidence>
<evidence type="ECO:0000259" key="20">
    <source>
        <dbReference type="PROSITE" id="PS51384"/>
    </source>
</evidence>
<dbReference type="FunFam" id="1.10.630.10:FF:000040">
    <property type="entry name" value="Bifunctional cytochrome P450/NADPH--P450 reductase"/>
    <property type="match status" value="1"/>
</dbReference>
<dbReference type="OMA" id="TQLVMKW"/>
<dbReference type="EC" id="1.6.2.4" evidence="16"/>
<dbReference type="InterPro" id="IPR003097">
    <property type="entry name" value="CysJ-like_FAD-binding"/>
</dbReference>
<keyword evidence="22" id="KW-1185">Reference proteome</keyword>
<keyword evidence="7 16" id="KW-0479">Metal-binding</keyword>
<dbReference type="InterPro" id="IPR023173">
    <property type="entry name" value="NADPH_Cyt_P450_Rdtase_alpha"/>
</dbReference>
<dbReference type="InterPro" id="IPR017927">
    <property type="entry name" value="FAD-bd_FR_type"/>
</dbReference>
<dbReference type="GO" id="GO:0005829">
    <property type="term" value="C:cytosol"/>
    <property type="evidence" value="ECO:0007669"/>
    <property type="project" value="TreeGrafter"/>
</dbReference>